<comment type="caution">
    <text evidence="2">The sequence shown here is derived from an EMBL/GenBank/DDBJ whole genome shotgun (WGS) entry which is preliminary data.</text>
</comment>
<dbReference type="Proteomes" id="UP000616885">
    <property type="component" value="Unassembled WGS sequence"/>
</dbReference>
<evidence type="ECO:0000313" key="3">
    <source>
        <dbReference type="Proteomes" id="UP000616885"/>
    </source>
</evidence>
<reference evidence="2" key="1">
    <citation type="submission" date="2020-10" db="EMBL/GenBank/DDBJ databases">
        <title>High-Quality Genome Resource of Clonostachys rosea strain S41 by Oxford Nanopore Long-Read Sequencing.</title>
        <authorList>
            <person name="Wang H."/>
        </authorList>
    </citation>
    <scope>NUCLEOTIDE SEQUENCE</scope>
    <source>
        <strain evidence="2">S41</strain>
    </source>
</reference>
<feature type="transmembrane region" description="Helical" evidence="1">
    <location>
        <begin position="342"/>
        <end position="364"/>
    </location>
</feature>
<organism evidence="2 3">
    <name type="scientific">Bionectria ochroleuca</name>
    <name type="common">Gliocladium roseum</name>
    <dbReference type="NCBI Taxonomy" id="29856"/>
    <lineage>
        <taxon>Eukaryota</taxon>
        <taxon>Fungi</taxon>
        <taxon>Dikarya</taxon>
        <taxon>Ascomycota</taxon>
        <taxon>Pezizomycotina</taxon>
        <taxon>Sordariomycetes</taxon>
        <taxon>Hypocreomycetidae</taxon>
        <taxon>Hypocreales</taxon>
        <taxon>Bionectriaceae</taxon>
        <taxon>Clonostachys</taxon>
    </lineage>
</organism>
<evidence type="ECO:0000313" key="2">
    <source>
        <dbReference type="EMBL" id="KAF9754179.1"/>
    </source>
</evidence>
<keyword evidence="1" id="KW-0472">Membrane</keyword>
<dbReference type="EMBL" id="JADCTT010000004">
    <property type="protein sequence ID" value="KAF9754179.1"/>
    <property type="molecule type" value="Genomic_DNA"/>
</dbReference>
<dbReference type="AlphaFoldDB" id="A0A8H7NE46"/>
<name>A0A8H7NE46_BIOOC</name>
<keyword evidence="1" id="KW-0812">Transmembrane</keyword>
<protein>
    <submittedName>
        <fullName evidence="2">Uncharacterized protein</fullName>
    </submittedName>
</protein>
<keyword evidence="1" id="KW-1133">Transmembrane helix</keyword>
<evidence type="ECO:0000256" key="1">
    <source>
        <dbReference type="SAM" id="Phobius"/>
    </source>
</evidence>
<sequence>MVSSSRGSSNITGRVWYLQPGSHQSSFGLLEIEGATKGNIFALYSSSLLSSSKQRRSPSDLWDLPKVPQWTTASRESSFRDIDTDALVDGEAEYISLLGTKIQGLEVTASNVFYNFLITTPYIDLNCSANTGISFEASPYQTILQSLGMSPDLNGSSFRANLGEDDESRLLFATLDYSNAYFALFVCSMRVVTVETEMQCAPSNSLANCSAKRQQLLQSSERVEEIYGSSNETRKALELWQHADISSAIYSASPTDSYLAGHLSPYAGHNLIKWSEVDVGNFSRRLTTLFDSYMSASINPMGHTDVSFSKSGKNDPSPSGAILNSTAANATIVFDVYETSRAWVGVALTATMLLQLLAVLGLMLRVLVKGPDILGFASSMTRDNPYVSLPEGGSSLDGPDRARLLRGTRIQLADVRPEEEIGYITLRAVEPGYYTKGVKGSRLWIIGDPLPVEDCIHKSLAIYYTKLRHYVSGSLRC</sequence>
<proteinExistence type="predicted"/>
<gene>
    <name evidence="2" type="ORF">IM811_012937</name>
</gene>
<accession>A0A8H7NE46</accession>